<feature type="domain" description="Zn(2)-C6 fungal-type" evidence="1">
    <location>
        <begin position="119"/>
        <end position="151"/>
    </location>
</feature>
<organism evidence="2 3">
    <name type="scientific">Ambispora leptoticha</name>
    <dbReference type="NCBI Taxonomy" id="144679"/>
    <lineage>
        <taxon>Eukaryota</taxon>
        <taxon>Fungi</taxon>
        <taxon>Fungi incertae sedis</taxon>
        <taxon>Mucoromycota</taxon>
        <taxon>Glomeromycotina</taxon>
        <taxon>Glomeromycetes</taxon>
        <taxon>Archaeosporales</taxon>
        <taxon>Ambisporaceae</taxon>
        <taxon>Ambispora</taxon>
    </lineage>
</organism>
<accession>A0A9N9IDT7</accession>
<dbReference type="PROSITE" id="PS00463">
    <property type="entry name" value="ZN2_CY6_FUNGAL_1"/>
    <property type="match status" value="1"/>
</dbReference>
<evidence type="ECO:0000313" key="3">
    <source>
        <dbReference type="Proteomes" id="UP000789508"/>
    </source>
</evidence>
<dbReference type="SUPFAM" id="SSF57701">
    <property type="entry name" value="Zn2/Cys6 DNA-binding domain"/>
    <property type="match status" value="1"/>
</dbReference>
<sequence length="195" mass="23338">MDLNEQTIIDKTTIFRKIYQLLKRQIELFEQPTTSQIITRLTLSKLNLRELVKTKEFFSEQEESYQQKLEKLINLEGQEYKQKVINLIEKAQQVAQDESRKNPKTQQYQKITWVKNCKACDYCAKYKKKCEYQNNQKKCNWCIKKNIECTTTRIDSQTFKVKRTKGQTLIETFEETTAEETIEETLKTLFDHILN</sequence>
<proteinExistence type="predicted"/>
<dbReference type="InterPro" id="IPR001138">
    <property type="entry name" value="Zn2Cys6_DnaBD"/>
</dbReference>
<dbReference type="Gene3D" id="4.10.240.10">
    <property type="entry name" value="Zn(2)-C6 fungal-type DNA-binding domain"/>
    <property type="match status" value="1"/>
</dbReference>
<dbReference type="InterPro" id="IPR036864">
    <property type="entry name" value="Zn2-C6_fun-type_DNA-bd_sf"/>
</dbReference>
<dbReference type="GO" id="GO:0000981">
    <property type="term" value="F:DNA-binding transcription factor activity, RNA polymerase II-specific"/>
    <property type="evidence" value="ECO:0007669"/>
    <property type="project" value="InterPro"/>
</dbReference>
<dbReference type="GO" id="GO:0008270">
    <property type="term" value="F:zinc ion binding"/>
    <property type="evidence" value="ECO:0007669"/>
    <property type="project" value="InterPro"/>
</dbReference>
<name>A0A9N9IDT7_9GLOM</name>
<keyword evidence="3" id="KW-1185">Reference proteome</keyword>
<evidence type="ECO:0000313" key="2">
    <source>
        <dbReference type="EMBL" id="CAG8731441.1"/>
    </source>
</evidence>
<dbReference type="EMBL" id="CAJVPS010030681">
    <property type="protein sequence ID" value="CAG8731441.1"/>
    <property type="molecule type" value="Genomic_DNA"/>
</dbReference>
<dbReference type="AlphaFoldDB" id="A0A9N9IDT7"/>
<comment type="caution">
    <text evidence="2">The sequence shown here is derived from an EMBL/GenBank/DDBJ whole genome shotgun (WGS) entry which is preliminary data.</text>
</comment>
<dbReference type="PROSITE" id="PS50048">
    <property type="entry name" value="ZN2_CY6_FUNGAL_2"/>
    <property type="match status" value="1"/>
</dbReference>
<evidence type="ECO:0000259" key="1">
    <source>
        <dbReference type="PROSITE" id="PS50048"/>
    </source>
</evidence>
<reference evidence="2" key="1">
    <citation type="submission" date="2021-06" db="EMBL/GenBank/DDBJ databases">
        <authorList>
            <person name="Kallberg Y."/>
            <person name="Tangrot J."/>
            <person name="Rosling A."/>
        </authorList>
    </citation>
    <scope>NUCLEOTIDE SEQUENCE</scope>
    <source>
        <strain evidence="2">FL130A</strain>
    </source>
</reference>
<gene>
    <name evidence="2" type="ORF">ALEPTO_LOCUS12639</name>
</gene>
<protein>
    <submittedName>
        <fullName evidence="2">6621_t:CDS:1</fullName>
    </submittedName>
</protein>
<dbReference type="Proteomes" id="UP000789508">
    <property type="component" value="Unassembled WGS sequence"/>
</dbReference>